<gene>
    <name evidence="1" type="ORF">Vadar_026241</name>
</gene>
<organism evidence="1 2">
    <name type="scientific">Vaccinium darrowii</name>
    <dbReference type="NCBI Taxonomy" id="229202"/>
    <lineage>
        <taxon>Eukaryota</taxon>
        <taxon>Viridiplantae</taxon>
        <taxon>Streptophyta</taxon>
        <taxon>Embryophyta</taxon>
        <taxon>Tracheophyta</taxon>
        <taxon>Spermatophyta</taxon>
        <taxon>Magnoliopsida</taxon>
        <taxon>eudicotyledons</taxon>
        <taxon>Gunneridae</taxon>
        <taxon>Pentapetalae</taxon>
        <taxon>asterids</taxon>
        <taxon>Ericales</taxon>
        <taxon>Ericaceae</taxon>
        <taxon>Vaccinioideae</taxon>
        <taxon>Vaccinieae</taxon>
        <taxon>Vaccinium</taxon>
    </lineage>
</organism>
<sequence length="448" mass="50028">MRERSSRAGGSKKEGMEIVKVDFHNKVKEEEEAAAAAAPPHPHNPHSHSNLSGAYIRSLVKQLTTSKNKDIPTPDTNGVGKHGDGFGEEAMLSEDDGGQQLSLQPPPTQATQQHRKQVRRRLHTTRPYQERLLNMAEARREIVTALKFHRASMKQSTGQPQSAPPPPPSPQPLLHLPPPPPPPPQQSSLLQGKTKCRRNRRVYPSSSSTDSNFAKSGYSCSSFSSPNPYSFPDNYHEISHPPITGNLNYLGIPNQRPLGLNLNIQDFTNLEANLYHHNPSLSSSSSTSPSPTPNNNSAAILQQKQQGNNPSEINGYPCSNNIGINDGGLAGMEHHHGMDDEEVMEEMRWMGEQHQMEWNDSMNLFTSAWWFKFFKNTEETEPNWGKADDEDDNDKEEDPFDQVMVEFPDWLNTANDQSCLDDSFQDPALPCMDLDIGEIEGMDGEWFA</sequence>
<protein>
    <submittedName>
        <fullName evidence="1">Uncharacterized protein</fullName>
    </submittedName>
</protein>
<comment type="caution">
    <text evidence="1">The sequence shown here is derived from an EMBL/GenBank/DDBJ whole genome shotgun (WGS) entry which is preliminary data.</text>
</comment>
<reference evidence="1 2" key="1">
    <citation type="journal article" date="2021" name="Hortic Res">
        <title>High-quality reference genome and annotation aids understanding of berry development for evergreen blueberry (Vaccinium darrowii).</title>
        <authorList>
            <person name="Yu J."/>
            <person name="Hulse-Kemp A.M."/>
            <person name="Babiker E."/>
            <person name="Staton M."/>
        </authorList>
    </citation>
    <scope>NUCLEOTIDE SEQUENCE [LARGE SCALE GENOMIC DNA]</scope>
    <source>
        <strain evidence="2">cv. NJ 8807/NJ 8810</strain>
        <tissue evidence="1">Young leaf</tissue>
    </source>
</reference>
<evidence type="ECO:0000313" key="2">
    <source>
        <dbReference type="Proteomes" id="UP000828048"/>
    </source>
</evidence>
<dbReference type="Proteomes" id="UP000828048">
    <property type="component" value="Chromosome 1"/>
</dbReference>
<proteinExistence type="predicted"/>
<keyword evidence="2" id="KW-1185">Reference proteome</keyword>
<name>A0ACB7XUW1_9ERIC</name>
<evidence type="ECO:0000313" key="1">
    <source>
        <dbReference type="EMBL" id="KAH7844265.1"/>
    </source>
</evidence>
<dbReference type="EMBL" id="CM037151">
    <property type="protein sequence ID" value="KAH7844265.1"/>
    <property type="molecule type" value="Genomic_DNA"/>
</dbReference>
<accession>A0ACB7XUW1</accession>